<accession>X1QJM1</accession>
<keyword evidence="6 11" id="KW-1133">Transmembrane helix</keyword>
<feature type="region of interest" description="Disordered" evidence="10">
    <location>
        <begin position="1"/>
        <end position="21"/>
    </location>
</feature>
<gene>
    <name evidence="12" type="ORF">S06H3_60149</name>
</gene>
<dbReference type="AlphaFoldDB" id="X1QJM1"/>
<reference evidence="12" key="1">
    <citation type="journal article" date="2014" name="Front. Microbiol.">
        <title>High frequency of phylogenetically diverse reductive dehalogenase-homologous genes in deep subseafloor sedimentary metagenomes.</title>
        <authorList>
            <person name="Kawai M."/>
            <person name="Futagami T."/>
            <person name="Toyoda A."/>
            <person name="Takaki Y."/>
            <person name="Nishi S."/>
            <person name="Hori S."/>
            <person name="Arai W."/>
            <person name="Tsubouchi T."/>
            <person name="Morono Y."/>
            <person name="Uchiyama I."/>
            <person name="Ito T."/>
            <person name="Fujiyama A."/>
            <person name="Inagaki F."/>
            <person name="Takami H."/>
        </authorList>
    </citation>
    <scope>NUCLEOTIDE SEQUENCE</scope>
    <source>
        <strain evidence="12">Expedition CK06-06</strain>
    </source>
</reference>
<dbReference type="EMBL" id="BARV01039197">
    <property type="protein sequence ID" value="GAI54991.1"/>
    <property type="molecule type" value="Genomic_DNA"/>
</dbReference>
<keyword evidence="5 11" id="KW-0812">Transmembrane</keyword>
<comment type="similarity">
    <text evidence="9">Belongs to the FNT transporter (TC 1.A.16) family.</text>
</comment>
<dbReference type="GO" id="GO:0015499">
    <property type="term" value="F:formate transmembrane transporter activity"/>
    <property type="evidence" value="ECO:0007669"/>
    <property type="project" value="TreeGrafter"/>
</dbReference>
<evidence type="ECO:0000256" key="11">
    <source>
        <dbReference type="SAM" id="Phobius"/>
    </source>
</evidence>
<dbReference type="PANTHER" id="PTHR30520">
    <property type="entry name" value="FORMATE TRANSPORTER-RELATED"/>
    <property type="match status" value="1"/>
</dbReference>
<evidence type="ECO:0000256" key="1">
    <source>
        <dbReference type="ARBA" id="ARBA00004429"/>
    </source>
</evidence>
<sequence length="153" mass="15940">MAYKRKKQDAPTASTLDNDNRKTDLNLLDQMSIIRQEAVETATRLEAVVDKIGKVATADAHPPAAMAQKAETVGTTKGNLNTLTTILLGILAGVFIGLGAMFCTVVTTDAGLGFGLTKLLGGLAFCLGLILVVVAGAELFTGNCLIVMSWVSG</sequence>
<protein>
    <submittedName>
        <fullName evidence="12">Uncharacterized protein</fullName>
    </submittedName>
</protein>
<keyword evidence="7 11" id="KW-0472">Membrane</keyword>
<dbReference type="InterPro" id="IPR024002">
    <property type="entry name" value="For/NO2_transpt_CS"/>
</dbReference>
<evidence type="ECO:0000256" key="7">
    <source>
        <dbReference type="ARBA" id="ARBA00023136"/>
    </source>
</evidence>
<name>X1QJM1_9ZZZZ</name>
<dbReference type="Pfam" id="PF01226">
    <property type="entry name" value="Form_Nir_trans"/>
    <property type="match status" value="1"/>
</dbReference>
<dbReference type="InterPro" id="IPR023271">
    <property type="entry name" value="Aquaporin-like"/>
</dbReference>
<evidence type="ECO:0000313" key="12">
    <source>
        <dbReference type="EMBL" id="GAI54991.1"/>
    </source>
</evidence>
<comment type="caution">
    <text evidence="12">The sequence shown here is derived from an EMBL/GenBank/DDBJ whole genome shotgun (WGS) entry which is preliminary data.</text>
</comment>
<organism evidence="12">
    <name type="scientific">marine sediment metagenome</name>
    <dbReference type="NCBI Taxonomy" id="412755"/>
    <lineage>
        <taxon>unclassified sequences</taxon>
        <taxon>metagenomes</taxon>
        <taxon>ecological metagenomes</taxon>
    </lineage>
</organism>
<feature type="transmembrane region" description="Helical" evidence="11">
    <location>
        <begin position="86"/>
        <end position="107"/>
    </location>
</feature>
<comment type="subcellular location">
    <subcellularLocation>
        <location evidence="1">Cell inner membrane</location>
        <topology evidence="1">Multi-pass membrane protein</topology>
    </subcellularLocation>
</comment>
<evidence type="ECO:0000256" key="6">
    <source>
        <dbReference type="ARBA" id="ARBA00022989"/>
    </source>
</evidence>
<keyword evidence="2" id="KW-0813">Transport</keyword>
<keyword evidence="4" id="KW-0997">Cell inner membrane</keyword>
<comment type="catalytic activity">
    <reaction evidence="8">
        <text>formate(in) = formate(out)</text>
        <dbReference type="Rhea" id="RHEA:29679"/>
        <dbReference type="ChEBI" id="CHEBI:15740"/>
    </reaction>
</comment>
<evidence type="ECO:0000256" key="8">
    <source>
        <dbReference type="ARBA" id="ARBA00035914"/>
    </source>
</evidence>
<evidence type="ECO:0000256" key="3">
    <source>
        <dbReference type="ARBA" id="ARBA00022475"/>
    </source>
</evidence>
<proteinExistence type="inferred from homology"/>
<dbReference type="InterPro" id="IPR000292">
    <property type="entry name" value="For/NO2_transpt"/>
</dbReference>
<evidence type="ECO:0000256" key="10">
    <source>
        <dbReference type="SAM" id="MobiDB-lite"/>
    </source>
</evidence>
<evidence type="ECO:0000256" key="5">
    <source>
        <dbReference type="ARBA" id="ARBA00022692"/>
    </source>
</evidence>
<dbReference type="PANTHER" id="PTHR30520:SF10">
    <property type="entry name" value="FORMATE CHANNEL FOCA-RELATED"/>
    <property type="match status" value="1"/>
</dbReference>
<feature type="non-terminal residue" evidence="12">
    <location>
        <position position="153"/>
    </location>
</feature>
<evidence type="ECO:0000256" key="4">
    <source>
        <dbReference type="ARBA" id="ARBA00022519"/>
    </source>
</evidence>
<keyword evidence="3" id="KW-1003">Cell membrane</keyword>
<dbReference type="GO" id="GO:0005886">
    <property type="term" value="C:plasma membrane"/>
    <property type="evidence" value="ECO:0007669"/>
    <property type="project" value="UniProtKB-SubCell"/>
</dbReference>
<evidence type="ECO:0000256" key="2">
    <source>
        <dbReference type="ARBA" id="ARBA00022448"/>
    </source>
</evidence>
<evidence type="ECO:0000256" key="9">
    <source>
        <dbReference type="ARBA" id="ARBA00049660"/>
    </source>
</evidence>
<dbReference type="PROSITE" id="PS01005">
    <property type="entry name" value="FORMATE_NITRITE_TP_1"/>
    <property type="match status" value="1"/>
</dbReference>
<dbReference type="Gene3D" id="1.20.1080.10">
    <property type="entry name" value="Glycerol uptake facilitator protein"/>
    <property type="match status" value="1"/>
</dbReference>
<feature type="transmembrane region" description="Helical" evidence="11">
    <location>
        <begin position="119"/>
        <end position="140"/>
    </location>
</feature>